<evidence type="ECO:0000256" key="3">
    <source>
        <dbReference type="ARBA" id="ARBA00022837"/>
    </source>
</evidence>
<dbReference type="EMBL" id="RBKU01000001">
    <property type="protein sequence ID" value="RKR84589.1"/>
    <property type="molecule type" value="Genomic_DNA"/>
</dbReference>
<dbReference type="InterPro" id="IPR008928">
    <property type="entry name" value="6-hairpin_glycosidase_sf"/>
</dbReference>
<evidence type="ECO:0000313" key="8">
    <source>
        <dbReference type="Proteomes" id="UP000268007"/>
    </source>
</evidence>
<dbReference type="GO" id="GO:0005975">
    <property type="term" value="P:carbohydrate metabolic process"/>
    <property type="evidence" value="ECO:0007669"/>
    <property type="project" value="InterPro"/>
</dbReference>
<dbReference type="Proteomes" id="UP000268007">
    <property type="component" value="Unassembled WGS sequence"/>
</dbReference>
<dbReference type="Gene3D" id="2.70.98.10">
    <property type="match status" value="1"/>
</dbReference>
<evidence type="ECO:0000313" key="7">
    <source>
        <dbReference type="EMBL" id="RKR84589.1"/>
    </source>
</evidence>
<dbReference type="InterPro" id="IPR005887">
    <property type="entry name" value="GH92_a_mannosidase_put"/>
</dbReference>
<keyword evidence="4" id="KW-0732">Signal</keyword>
<dbReference type="GO" id="GO:0006516">
    <property type="term" value="P:glycoprotein catabolic process"/>
    <property type="evidence" value="ECO:0007669"/>
    <property type="project" value="TreeGrafter"/>
</dbReference>
<dbReference type="PANTHER" id="PTHR12143:SF39">
    <property type="entry name" value="SECRETED PROTEIN"/>
    <property type="match status" value="1"/>
</dbReference>
<protein>
    <submittedName>
        <fullName evidence="7">Putative alpha-1,2-mannosidase</fullName>
    </submittedName>
</protein>
<dbReference type="Gene3D" id="1.20.1610.10">
    <property type="entry name" value="alpha-1,2-mannosidases domains"/>
    <property type="match status" value="1"/>
</dbReference>
<dbReference type="OrthoDB" id="9758101at2"/>
<proteinExistence type="predicted"/>
<comment type="caution">
    <text evidence="7">The sequence shown here is derived from an EMBL/GenBank/DDBJ whole genome shotgun (WGS) entry which is preliminary data.</text>
</comment>
<dbReference type="RefSeq" id="WP_121200315.1">
    <property type="nucleotide sequence ID" value="NZ_RBKU01000001.1"/>
</dbReference>
<organism evidence="7 8">
    <name type="scientific">Mucilaginibacter gracilis</name>
    <dbReference type="NCBI Taxonomy" id="423350"/>
    <lineage>
        <taxon>Bacteria</taxon>
        <taxon>Pseudomonadati</taxon>
        <taxon>Bacteroidota</taxon>
        <taxon>Sphingobacteriia</taxon>
        <taxon>Sphingobacteriales</taxon>
        <taxon>Sphingobacteriaceae</taxon>
        <taxon>Mucilaginibacter</taxon>
    </lineage>
</organism>
<evidence type="ECO:0000256" key="4">
    <source>
        <dbReference type="SAM" id="SignalP"/>
    </source>
</evidence>
<dbReference type="FunFam" id="3.30.2080.10:FF:000001">
    <property type="entry name" value="Alpha-1,2-mannosidase subfamily"/>
    <property type="match status" value="1"/>
</dbReference>
<dbReference type="InterPro" id="IPR014718">
    <property type="entry name" value="GH-type_carb-bd"/>
</dbReference>
<feature type="domain" description="Glycosyl hydrolase family 92" evidence="5">
    <location>
        <begin position="260"/>
        <end position="728"/>
    </location>
</feature>
<reference evidence="7 8" key="1">
    <citation type="submission" date="2018-10" db="EMBL/GenBank/DDBJ databases">
        <title>Genomic Encyclopedia of Archaeal and Bacterial Type Strains, Phase II (KMG-II): from individual species to whole genera.</title>
        <authorList>
            <person name="Goeker M."/>
        </authorList>
    </citation>
    <scope>NUCLEOTIDE SEQUENCE [LARGE SCALE GENOMIC DNA]</scope>
    <source>
        <strain evidence="7 8">DSM 18602</strain>
    </source>
</reference>
<sequence>MKKQISLMLFLLFAALASKSQNGQKSLTGYVNTFIGAADNGHTFPGATVPFGMIQASPETGNCSWDYCSGYRYEDKKIWGFAQTHLNGTGVPDLGDILLQPFTGSTERENYHSAYAKKVEIASPGYYSVILSDFDVKVELTATAHTAFHQYTYPANKGAAKLLVDLQSGLVSSQKQLHEHVIENKVTFEGDDAIVGYSRVKQWVDRNYYYVIIFNKPIFKTTLLPKTAGDKAPRYVFDFDLKPSEKLKVKIGISCVSIAGAKNNLQTESPGWDFQEIHHNAVKAWDRYLSRAEVQGTPNQKVSFYTSLYHLFIQPNNIADVDGQYRGADNKVYKSLSKTYYSTFSLWDTYRAAHPLYTILAPEKVNDFVNTMLMHFDRQGYLPIWTLWGKENFCMIGNHAVPVIADAYLKGFRGFDAEKAFNAINSSLTTNHPKSEWDIYNKYGYLPFDLVKEESVSRTLEYAYDDYSAAQMAKALGKTEEYAYFKKRSDFYKNLIDPESTLMRGKDSKGQWRTPFNRFQLSHAGDAGGDYTEGNAWQYTWSVQHGFTGLTGAMGGKLKTAQKLDSLYKLKPVQQGSGFVSDVTGLIGQYAHGNEPSHHVAYLFALLDKPSRTQELVREINDKFYLNKPDGLSGNDDCGQMSAWYVFTAMGFYPVNPVGGQYVLGAPQLPYISIRVTDNKRFTVTAEGLSKHNKYVQKVYLNGKVYHGLFINHKDIMNGGTLKFMMGNRKRDFI</sequence>
<keyword evidence="8" id="KW-1185">Reference proteome</keyword>
<evidence type="ECO:0000256" key="2">
    <source>
        <dbReference type="ARBA" id="ARBA00011245"/>
    </source>
</evidence>
<dbReference type="Pfam" id="PF07971">
    <property type="entry name" value="Glyco_hydro_92"/>
    <property type="match status" value="1"/>
</dbReference>
<dbReference type="SUPFAM" id="SSF48208">
    <property type="entry name" value="Six-hairpin glycosidases"/>
    <property type="match status" value="1"/>
</dbReference>
<feature type="domain" description="Glycosyl hydrolase family 92 N-terminal" evidence="6">
    <location>
        <begin position="30"/>
        <end position="254"/>
    </location>
</feature>
<name>A0A495J959_9SPHI</name>
<feature type="chain" id="PRO_5019777092" evidence="4">
    <location>
        <begin position="21"/>
        <end position="734"/>
    </location>
</feature>
<accession>A0A495J959</accession>
<dbReference type="GO" id="GO:0005829">
    <property type="term" value="C:cytosol"/>
    <property type="evidence" value="ECO:0007669"/>
    <property type="project" value="TreeGrafter"/>
</dbReference>
<comment type="subunit">
    <text evidence="2">Monomer.</text>
</comment>
<evidence type="ECO:0000259" key="5">
    <source>
        <dbReference type="Pfam" id="PF07971"/>
    </source>
</evidence>
<keyword evidence="3" id="KW-0106">Calcium</keyword>
<feature type="signal peptide" evidence="4">
    <location>
        <begin position="1"/>
        <end position="20"/>
    </location>
</feature>
<dbReference type="InterPro" id="IPR050883">
    <property type="entry name" value="PNGase"/>
</dbReference>
<evidence type="ECO:0000259" key="6">
    <source>
        <dbReference type="Pfam" id="PF17678"/>
    </source>
</evidence>
<evidence type="ECO:0000256" key="1">
    <source>
        <dbReference type="ARBA" id="ARBA00001913"/>
    </source>
</evidence>
<dbReference type="InterPro" id="IPR012939">
    <property type="entry name" value="Glyco_hydro_92"/>
</dbReference>
<dbReference type="NCBIfam" id="TIGR01180">
    <property type="entry name" value="aman2_put"/>
    <property type="match status" value="1"/>
</dbReference>
<gene>
    <name evidence="7" type="ORF">BDD43_4835</name>
</gene>
<comment type="cofactor">
    <cofactor evidence="1">
        <name>Ca(2+)</name>
        <dbReference type="ChEBI" id="CHEBI:29108"/>
    </cofactor>
</comment>
<dbReference type="Pfam" id="PF17678">
    <property type="entry name" value="Glyco_hydro_92N"/>
    <property type="match status" value="1"/>
</dbReference>
<dbReference type="Gene3D" id="1.20.1050.60">
    <property type="entry name" value="alpha-1,2-mannosidase"/>
    <property type="match status" value="1"/>
</dbReference>
<dbReference type="FunFam" id="1.20.1050.60:FF:000001">
    <property type="entry name" value="Putative alpha-1,2-mannosidase"/>
    <property type="match status" value="1"/>
</dbReference>
<dbReference type="GO" id="GO:0000224">
    <property type="term" value="F:peptide-N4-(N-acetyl-beta-glucosaminyl)asparagine amidase activity"/>
    <property type="evidence" value="ECO:0007669"/>
    <property type="project" value="TreeGrafter"/>
</dbReference>
<dbReference type="GO" id="GO:0030246">
    <property type="term" value="F:carbohydrate binding"/>
    <property type="evidence" value="ECO:0007669"/>
    <property type="project" value="InterPro"/>
</dbReference>
<dbReference type="Gene3D" id="3.30.2080.10">
    <property type="entry name" value="GH92 mannosidase domain"/>
    <property type="match status" value="1"/>
</dbReference>
<dbReference type="AlphaFoldDB" id="A0A495J959"/>
<dbReference type="InterPro" id="IPR041371">
    <property type="entry name" value="GH92_N"/>
</dbReference>
<dbReference type="PANTHER" id="PTHR12143">
    <property type="entry name" value="PEPTIDE N-GLYCANASE PNGASE -RELATED"/>
    <property type="match status" value="1"/>
</dbReference>